<sequence length="75" mass="7993">MNAEQSLGDGPTKRPPQMTAAPGSVDEAIRSSNSADGPWWGEEDNTVEPEYETGEAMGIENGGRTLVSNSLELKK</sequence>
<evidence type="ECO:0000313" key="1">
    <source>
        <dbReference type="EMBL" id="KAJ8111087.1"/>
    </source>
</evidence>
<name>A0ACC2I7C6_9PLEO</name>
<comment type="caution">
    <text evidence="1">The sequence shown here is derived from an EMBL/GenBank/DDBJ whole genome shotgun (WGS) entry which is preliminary data.</text>
</comment>
<accession>A0ACC2I7C6</accession>
<organism evidence="1 2">
    <name type="scientific">Boeremia exigua</name>
    <dbReference type="NCBI Taxonomy" id="749465"/>
    <lineage>
        <taxon>Eukaryota</taxon>
        <taxon>Fungi</taxon>
        <taxon>Dikarya</taxon>
        <taxon>Ascomycota</taxon>
        <taxon>Pezizomycotina</taxon>
        <taxon>Dothideomycetes</taxon>
        <taxon>Pleosporomycetidae</taxon>
        <taxon>Pleosporales</taxon>
        <taxon>Pleosporineae</taxon>
        <taxon>Didymellaceae</taxon>
        <taxon>Boeremia</taxon>
    </lineage>
</organism>
<evidence type="ECO:0000313" key="2">
    <source>
        <dbReference type="Proteomes" id="UP001153331"/>
    </source>
</evidence>
<protein>
    <submittedName>
        <fullName evidence="1">Uncharacterized protein</fullName>
    </submittedName>
</protein>
<dbReference type="Proteomes" id="UP001153331">
    <property type="component" value="Unassembled WGS sequence"/>
</dbReference>
<proteinExistence type="predicted"/>
<reference evidence="1" key="1">
    <citation type="submission" date="2022-11" db="EMBL/GenBank/DDBJ databases">
        <title>Genome Sequence of Boeremia exigua.</title>
        <authorList>
            <person name="Buettner E."/>
        </authorList>
    </citation>
    <scope>NUCLEOTIDE SEQUENCE</scope>
    <source>
        <strain evidence="1">CU02</strain>
    </source>
</reference>
<dbReference type="EMBL" id="JAPHNI010000438">
    <property type="protein sequence ID" value="KAJ8111087.1"/>
    <property type="molecule type" value="Genomic_DNA"/>
</dbReference>
<keyword evidence="2" id="KW-1185">Reference proteome</keyword>
<gene>
    <name evidence="1" type="ORF">OPT61_g6235</name>
</gene>